<dbReference type="InterPro" id="IPR013783">
    <property type="entry name" value="Ig-like_fold"/>
</dbReference>
<dbReference type="Pfam" id="PF07654">
    <property type="entry name" value="C1-set"/>
    <property type="match status" value="4"/>
</dbReference>
<evidence type="ECO:0000313" key="5">
    <source>
        <dbReference type="Proteomes" id="UP001295444"/>
    </source>
</evidence>
<accession>A0AAD1TIH1</accession>
<keyword evidence="2" id="KW-0812">Transmembrane</keyword>
<protein>
    <submittedName>
        <fullName evidence="4">LOC100158538, partial</fullName>
    </submittedName>
</protein>
<proteinExistence type="predicted"/>
<name>A0AAD1TIH1_PELCU</name>
<evidence type="ECO:0000256" key="2">
    <source>
        <dbReference type="SAM" id="Phobius"/>
    </source>
</evidence>
<keyword evidence="2" id="KW-0472">Membrane</keyword>
<dbReference type="InterPro" id="IPR003006">
    <property type="entry name" value="Ig/MHC_CS"/>
</dbReference>
<feature type="transmembrane region" description="Helical" evidence="2">
    <location>
        <begin position="7"/>
        <end position="29"/>
    </location>
</feature>
<sequence length="833" mass="93695">MEKTNITAVAISVTVLLLVCMFLAVWYIFFRKVPPVLSNITGNETLVHKNRATLSCQITNFRPSAIEISVYLERVGGSLVMVGQWKSGEQLSNGNNTAPKTNIIQGDYQLVSVVGHEDGLSNGNTVLMPKRTIELELIANMKSNKTDRTSSCQCSIHLTPDIDEDNNARLLLQVKHASLKTPQSIDCILKVNGVSPKLSEIVAPLHIIHEDYLTLTCAINGFKPRPLNVKWLKVDAADGTGHMTELMSSDQDGQQIQVAKYSHKQLETASDDDHTYSILSTLTMKPTIKEDHGAKYICRIFHPSTGKFIEKSVDMEVSAKPVLDPIQSYQDETQGPLCLENNIELSCQIHSYYNRPLTVTWYMGDTILPFKNSEILTDSCGLFYFTSNVSYRPQIEDIGKKFRCEVAHKSLESPISQSWTLKNLISRPKISNIQCQPENPACRKPVTISCTIRDFYPEKSDIKWYRGSKELTNEVDTEGAQKDTTSGLFSRTTNLRFTPSEEDQSAQFIMRLFHCGINTEKKFSLQLEGIPVIKNVTCGTSHPTYEVPLTLCCDVVNCNPADISAEWLENNTRVESSDRATTKENHQDKLKSFLLQVIPTAEDLTKKYTCLVKHKDMQNPLGKASTFLILPEISPTLSEITVYPLKPEVNTETTFTINISRFAPKHIEVKWFKGFQILTENIITSEQKIGKGGLFCCTSTLKYTPKVNDEQIRCEVIHGSNKKRQEKYYKLKGEGKKPRSGGIICKTKNPRPGEDVVLACYINGQDVKNGEFSWYNGMFPIEGNIKTFNTSDGSGCISEVTFKPNKSETECQIRFEATFNYETIEENYVLKLS</sequence>
<dbReference type="Proteomes" id="UP001295444">
    <property type="component" value="Chromosome 12"/>
</dbReference>
<dbReference type="EMBL" id="OW240923">
    <property type="protein sequence ID" value="CAH2325658.1"/>
    <property type="molecule type" value="Genomic_DNA"/>
</dbReference>
<dbReference type="InterPro" id="IPR036179">
    <property type="entry name" value="Ig-like_dom_sf"/>
</dbReference>
<feature type="domain" description="Ig-like" evidence="3">
    <location>
        <begin position="531"/>
        <end position="622"/>
    </location>
</feature>
<feature type="domain" description="Ig-like" evidence="3">
    <location>
        <begin position="196"/>
        <end position="314"/>
    </location>
</feature>
<evidence type="ECO:0000313" key="4">
    <source>
        <dbReference type="EMBL" id="CAH2325658.1"/>
    </source>
</evidence>
<evidence type="ECO:0000256" key="1">
    <source>
        <dbReference type="ARBA" id="ARBA00023319"/>
    </source>
</evidence>
<dbReference type="PROSITE" id="PS00290">
    <property type="entry name" value="IG_MHC"/>
    <property type="match status" value="1"/>
</dbReference>
<dbReference type="InterPro" id="IPR050380">
    <property type="entry name" value="Immune_Resp_Modulators"/>
</dbReference>
<dbReference type="InterPro" id="IPR007110">
    <property type="entry name" value="Ig-like_dom"/>
</dbReference>
<keyword evidence="2" id="KW-1133">Transmembrane helix</keyword>
<dbReference type="PROSITE" id="PS50835">
    <property type="entry name" value="IG_LIKE"/>
    <property type="match status" value="5"/>
</dbReference>
<dbReference type="CDD" id="cd00098">
    <property type="entry name" value="IgC1"/>
    <property type="match status" value="3"/>
</dbReference>
<keyword evidence="5" id="KW-1185">Reference proteome</keyword>
<dbReference type="AlphaFoldDB" id="A0AAD1TIH1"/>
<feature type="domain" description="Ig-like" evidence="3">
    <location>
        <begin position="738"/>
        <end position="825"/>
    </location>
</feature>
<feature type="domain" description="Ig-like" evidence="3">
    <location>
        <begin position="428"/>
        <end position="524"/>
    </location>
</feature>
<reference evidence="4" key="1">
    <citation type="submission" date="2022-03" db="EMBL/GenBank/DDBJ databases">
        <authorList>
            <person name="Alioto T."/>
            <person name="Alioto T."/>
            <person name="Gomez Garrido J."/>
        </authorList>
    </citation>
    <scope>NUCLEOTIDE SEQUENCE</scope>
</reference>
<dbReference type="PANTHER" id="PTHR23411">
    <property type="entry name" value="TAPASIN"/>
    <property type="match status" value="1"/>
</dbReference>
<feature type="domain" description="Ig-like" evidence="3">
    <location>
        <begin position="321"/>
        <end position="416"/>
    </location>
</feature>
<dbReference type="SMART" id="SM00407">
    <property type="entry name" value="IGc1"/>
    <property type="match status" value="5"/>
</dbReference>
<keyword evidence="1" id="KW-0393">Immunoglobulin domain</keyword>
<dbReference type="InterPro" id="IPR003597">
    <property type="entry name" value="Ig_C1-set"/>
</dbReference>
<dbReference type="Gene3D" id="2.60.40.10">
    <property type="entry name" value="Immunoglobulins"/>
    <property type="match status" value="6"/>
</dbReference>
<organism evidence="4 5">
    <name type="scientific">Pelobates cultripes</name>
    <name type="common">Western spadefoot toad</name>
    <dbReference type="NCBI Taxonomy" id="61616"/>
    <lineage>
        <taxon>Eukaryota</taxon>
        <taxon>Metazoa</taxon>
        <taxon>Chordata</taxon>
        <taxon>Craniata</taxon>
        <taxon>Vertebrata</taxon>
        <taxon>Euteleostomi</taxon>
        <taxon>Amphibia</taxon>
        <taxon>Batrachia</taxon>
        <taxon>Anura</taxon>
        <taxon>Pelobatoidea</taxon>
        <taxon>Pelobatidae</taxon>
        <taxon>Pelobates</taxon>
    </lineage>
</organism>
<dbReference type="SUPFAM" id="SSF48726">
    <property type="entry name" value="Immunoglobulin"/>
    <property type="match status" value="5"/>
</dbReference>
<gene>
    <name evidence="4" type="ORF">PECUL_23A062546</name>
</gene>
<evidence type="ECO:0000259" key="3">
    <source>
        <dbReference type="PROSITE" id="PS50835"/>
    </source>
</evidence>